<reference evidence="3" key="1">
    <citation type="submission" date="2020-11" db="EMBL/GenBank/DDBJ databases">
        <authorList>
            <person name="Whiteford S."/>
        </authorList>
    </citation>
    <scope>NUCLEOTIDE SEQUENCE</scope>
</reference>
<evidence type="ECO:0000256" key="2">
    <source>
        <dbReference type="SAM" id="SignalP"/>
    </source>
</evidence>
<name>A0A8S4D8C1_PLUXY</name>
<feature type="region of interest" description="Disordered" evidence="1">
    <location>
        <begin position="275"/>
        <end position="308"/>
    </location>
</feature>
<comment type="caution">
    <text evidence="3">The sequence shown here is derived from an EMBL/GenBank/DDBJ whole genome shotgun (WGS) entry which is preliminary data.</text>
</comment>
<evidence type="ECO:0000256" key="1">
    <source>
        <dbReference type="SAM" id="MobiDB-lite"/>
    </source>
</evidence>
<dbReference type="Proteomes" id="UP000653454">
    <property type="component" value="Unassembled WGS sequence"/>
</dbReference>
<feature type="chain" id="PRO_5035819470" evidence="2">
    <location>
        <begin position="23"/>
        <end position="320"/>
    </location>
</feature>
<feature type="region of interest" description="Disordered" evidence="1">
    <location>
        <begin position="212"/>
        <end position="233"/>
    </location>
</feature>
<sequence>MGWTQLNKVTHVFIDLIVVTRAAVAAAAAAAETLGGGARRAPPPLLRSRTLPAIVVPGLSILHAQIDPQKPNDLSQSQQLGRGLSAHRVCGLRAHAPRVSFTGKDEECLDLRRRSASSRLGASPRASIASDDRADGIALRVPRVSFTGKDEECLDLRRRSASSRLGASPRASIASDDRTDGIALRVPTPRGSVSSTGSSAGARLARLLTQGVRGAAEDGGDTPRRLSWERGDASQLPRSASIDSIVEAAICARFSDPAPAQPAPRSDRALSLVSPAVGRRAKTQRGQAGDCEGIDVTEDGSSPSYWRPPFAPSALRRIPI</sequence>
<accession>A0A8S4D8C1</accession>
<feature type="signal peptide" evidence="2">
    <location>
        <begin position="1"/>
        <end position="22"/>
    </location>
</feature>
<protein>
    <submittedName>
        <fullName evidence="3">(diamondback moth) hypothetical protein</fullName>
    </submittedName>
</protein>
<dbReference type="EMBL" id="CAJHNJ030000003">
    <property type="protein sequence ID" value="CAG9093920.1"/>
    <property type="molecule type" value="Genomic_DNA"/>
</dbReference>
<keyword evidence="2" id="KW-0732">Signal</keyword>
<proteinExistence type="predicted"/>
<feature type="compositionally biased region" description="Basic and acidic residues" evidence="1">
    <location>
        <begin position="221"/>
        <end position="232"/>
    </location>
</feature>
<gene>
    <name evidence="3" type="ORF">PLXY2_LOCUS1226</name>
</gene>
<keyword evidence="4" id="KW-1185">Reference proteome</keyword>
<evidence type="ECO:0000313" key="4">
    <source>
        <dbReference type="Proteomes" id="UP000653454"/>
    </source>
</evidence>
<organism evidence="3 4">
    <name type="scientific">Plutella xylostella</name>
    <name type="common">Diamondback moth</name>
    <name type="synonym">Plutella maculipennis</name>
    <dbReference type="NCBI Taxonomy" id="51655"/>
    <lineage>
        <taxon>Eukaryota</taxon>
        <taxon>Metazoa</taxon>
        <taxon>Ecdysozoa</taxon>
        <taxon>Arthropoda</taxon>
        <taxon>Hexapoda</taxon>
        <taxon>Insecta</taxon>
        <taxon>Pterygota</taxon>
        <taxon>Neoptera</taxon>
        <taxon>Endopterygota</taxon>
        <taxon>Lepidoptera</taxon>
        <taxon>Glossata</taxon>
        <taxon>Ditrysia</taxon>
        <taxon>Yponomeutoidea</taxon>
        <taxon>Plutellidae</taxon>
        <taxon>Plutella</taxon>
    </lineage>
</organism>
<evidence type="ECO:0000313" key="3">
    <source>
        <dbReference type="EMBL" id="CAG9093920.1"/>
    </source>
</evidence>
<dbReference type="AlphaFoldDB" id="A0A8S4D8C1"/>